<proteinExistence type="predicted"/>
<protein>
    <submittedName>
        <fullName evidence="2">Uncharacterized protein</fullName>
    </submittedName>
</protein>
<dbReference type="Proteomes" id="UP001595767">
    <property type="component" value="Unassembled WGS sequence"/>
</dbReference>
<evidence type="ECO:0000313" key="2">
    <source>
        <dbReference type="EMBL" id="MFC4126035.1"/>
    </source>
</evidence>
<gene>
    <name evidence="2" type="ORF">ACFOW8_13960</name>
</gene>
<feature type="compositionally biased region" description="Pro residues" evidence="1">
    <location>
        <begin position="26"/>
        <end position="42"/>
    </location>
</feature>
<keyword evidence="3" id="KW-1185">Reference proteome</keyword>
<comment type="caution">
    <text evidence="2">The sequence shown here is derived from an EMBL/GenBank/DDBJ whole genome shotgun (WGS) entry which is preliminary data.</text>
</comment>
<dbReference type="RefSeq" id="WP_378551004.1">
    <property type="nucleotide sequence ID" value="NZ_JBHSBA010000006.1"/>
</dbReference>
<feature type="region of interest" description="Disordered" evidence="1">
    <location>
        <begin position="16"/>
        <end position="89"/>
    </location>
</feature>
<reference evidence="3" key="1">
    <citation type="journal article" date="2019" name="Int. J. Syst. Evol. Microbiol.">
        <title>The Global Catalogue of Microorganisms (GCM) 10K type strain sequencing project: providing services to taxonomists for standard genome sequencing and annotation.</title>
        <authorList>
            <consortium name="The Broad Institute Genomics Platform"/>
            <consortium name="The Broad Institute Genome Sequencing Center for Infectious Disease"/>
            <person name="Wu L."/>
            <person name="Ma J."/>
        </authorList>
    </citation>
    <scope>NUCLEOTIDE SEQUENCE [LARGE SCALE GENOMIC DNA]</scope>
    <source>
        <strain evidence="3">CGMCC 4.7204</strain>
    </source>
</reference>
<sequence>MSDPYAGLPPEYLALLKEGNSSAEPAVPPAPSSPTAPPPPSSRQPTPEEEEEMDRYYSQANWMDTGETSGAKRAEPSTYWYPSAIGDGQ</sequence>
<organism evidence="2 3">
    <name type="scientific">Nocardia rhizosphaerae</name>
    <dbReference type="NCBI Taxonomy" id="1691571"/>
    <lineage>
        <taxon>Bacteria</taxon>
        <taxon>Bacillati</taxon>
        <taxon>Actinomycetota</taxon>
        <taxon>Actinomycetes</taxon>
        <taxon>Mycobacteriales</taxon>
        <taxon>Nocardiaceae</taxon>
        <taxon>Nocardia</taxon>
    </lineage>
</organism>
<feature type="compositionally biased region" description="Polar residues" evidence="1">
    <location>
        <begin position="58"/>
        <end position="68"/>
    </location>
</feature>
<dbReference type="EMBL" id="JBHSBA010000006">
    <property type="protein sequence ID" value="MFC4126035.1"/>
    <property type="molecule type" value="Genomic_DNA"/>
</dbReference>
<accession>A0ABV8L699</accession>
<evidence type="ECO:0000313" key="3">
    <source>
        <dbReference type="Proteomes" id="UP001595767"/>
    </source>
</evidence>
<name>A0ABV8L699_9NOCA</name>
<evidence type="ECO:0000256" key="1">
    <source>
        <dbReference type="SAM" id="MobiDB-lite"/>
    </source>
</evidence>